<feature type="compositionally biased region" description="Low complexity" evidence="6">
    <location>
        <begin position="187"/>
        <end position="197"/>
    </location>
</feature>
<keyword evidence="3" id="KW-0694">RNA-binding</keyword>
<dbReference type="EMBL" id="MLJW01000470">
    <property type="protein sequence ID" value="OIQ86596.1"/>
    <property type="molecule type" value="Genomic_DNA"/>
</dbReference>
<dbReference type="NCBIfam" id="TIGR01951">
    <property type="entry name" value="nusB"/>
    <property type="match status" value="1"/>
</dbReference>
<feature type="domain" description="NusB/RsmB/TIM44" evidence="7">
    <location>
        <begin position="11"/>
        <end position="135"/>
    </location>
</feature>
<dbReference type="GO" id="GO:0006353">
    <property type="term" value="P:DNA-templated transcription termination"/>
    <property type="evidence" value="ECO:0007669"/>
    <property type="project" value="InterPro"/>
</dbReference>
<dbReference type="PANTHER" id="PTHR11078">
    <property type="entry name" value="N UTILIZATION SUBSTANCE PROTEIN B-RELATED"/>
    <property type="match status" value="1"/>
</dbReference>
<evidence type="ECO:0000256" key="6">
    <source>
        <dbReference type="SAM" id="MobiDB-lite"/>
    </source>
</evidence>
<protein>
    <recommendedName>
        <fullName evidence="7">NusB/RsmB/TIM44 domain-containing protein</fullName>
    </recommendedName>
</protein>
<dbReference type="GO" id="GO:0031564">
    <property type="term" value="P:transcription antitermination"/>
    <property type="evidence" value="ECO:0007669"/>
    <property type="project" value="UniProtKB-KW"/>
</dbReference>
<name>A0A1J5R3N8_9ZZZZ</name>
<dbReference type="InterPro" id="IPR035926">
    <property type="entry name" value="NusB-like_sf"/>
</dbReference>
<dbReference type="AlphaFoldDB" id="A0A1J5R3N8"/>
<evidence type="ECO:0000256" key="5">
    <source>
        <dbReference type="ARBA" id="ARBA00023163"/>
    </source>
</evidence>
<comment type="caution">
    <text evidence="8">The sequence shown here is derived from an EMBL/GenBank/DDBJ whole genome shotgun (WGS) entry which is preliminary data.</text>
</comment>
<comment type="similarity">
    <text evidence="1">Belongs to the NusB family.</text>
</comment>
<evidence type="ECO:0000256" key="4">
    <source>
        <dbReference type="ARBA" id="ARBA00023015"/>
    </source>
</evidence>
<evidence type="ECO:0000256" key="1">
    <source>
        <dbReference type="ARBA" id="ARBA00005952"/>
    </source>
</evidence>
<keyword evidence="5" id="KW-0804">Transcription</keyword>
<accession>A0A1J5R3N8</accession>
<dbReference type="PANTHER" id="PTHR11078:SF3">
    <property type="entry name" value="ANTITERMINATION NUSB DOMAIN-CONTAINING PROTEIN"/>
    <property type="match status" value="1"/>
</dbReference>
<dbReference type="HAMAP" id="MF_00073">
    <property type="entry name" value="NusB"/>
    <property type="match status" value="1"/>
</dbReference>
<dbReference type="InterPro" id="IPR011605">
    <property type="entry name" value="NusB_fam"/>
</dbReference>
<evidence type="ECO:0000313" key="8">
    <source>
        <dbReference type="EMBL" id="OIQ86596.1"/>
    </source>
</evidence>
<dbReference type="GO" id="GO:0003723">
    <property type="term" value="F:RNA binding"/>
    <property type="evidence" value="ECO:0007669"/>
    <property type="project" value="UniProtKB-KW"/>
</dbReference>
<gene>
    <name evidence="8" type="ORF">GALL_315580</name>
</gene>
<sequence length="225" mass="24472">MIQANPKSARRKSRELALQGVFEWLVSGSDAGAIEAFLHERYPTIKLDTEHFQAVLHGCIRDAGALDADIQPYLDRPTRELSPVEHALLLLGTYELKAMLEVPYKVIINEAVDLAKVYGGTDGFKYVNGVLDRLAAVLRPDETGGRQTPQRDQPGLGGMPPNPAAKIPVSFKPRSTPRPGAERAARRPAPNRTAGAGSAAPEVPGKAEDVWARRKPAARRKPDES</sequence>
<dbReference type="InterPro" id="IPR006027">
    <property type="entry name" value="NusB_RsmB_TIM44"/>
</dbReference>
<evidence type="ECO:0000256" key="2">
    <source>
        <dbReference type="ARBA" id="ARBA00022814"/>
    </source>
</evidence>
<evidence type="ECO:0000259" key="7">
    <source>
        <dbReference type="Pfam" id="PF01029"/>
    </source>
</evidence>
<dbReference type="Gene3D" id="1.10.940.10">
    <property type="entry name" value="NusB-like"/>
    <property type="match status" value="1"/>
</dbReference>
<keyword evidence="4" id="KW-0805">Transcription regulation</keyword>
<reference evidence="8" key="1">
    <citation type="submission" date="2016-10" db="EMBL/GenBank/DDBJ databases">
        <title>Sequence of Gallionella enrichment culture.</title>
        <authorList>
            <person name="Poehlein A."/>
            <person name="Muehling M."/>
            <person name="Daniel R."/>
        </authorList>
    </citation>
    <scope>NUCLEOTIDE SEQUENCE</scope>
</reference>
<dbReference type="Pfam" id="PF01029">
    <property type="entry name" value="NusB"/>
    <property type="match status" value="1"/>
</dbReference>
<keyword evidence="2" id="KW-0889">Transcription antitermination</keyword>
<feature type="region of interest" description="Disordered" evidence="6">
    <location>
        <begin position="140"/>
        <end position="225"/>
    </location>
</feature>
<dbReference type="GO" id="GO:0005829">
    <property type="term" value="C:cytosol"/>
    <property type="evidence" value="ECO:0007669"/>
    <property type="project" value="TreeGrafter"/>
</dbReference>
<evidence type="ECO:0000256" key="3">
    <source>
        <dbReference type="ARBA" id="ARBA00022884"/>
    </source>
</evidence>
<organism evidence="8">
    <name type="scientific">mine drainage metagenome</name>
    <dbReference type="NCBI Taxonomy" id="410659"/>
    <lineage>
        <taxon>unclassified sequences</taxon>
        <taxon>metagenomes</taxon>
        <taxon>ecological metagenomes</taxon>
    </lineage>
</organism>
<dbReference type="SUPFAM" id="SSF48013">
    <property type="entry name" value="NusB-like"/>
    <property type="match status" value="1"/>
</dbReference>
<proteinExistence type="inferred from homology"/>